<dbReference type="STRING" id="1499966.U14_01504"/>
<dbReference type="SUPFAM" id="SSF51182">
    <property type="entry name" value="RmlC-like cupins"/>
    <property type="match status" value="1"/>
</dbReference>
<dbReference type="HOGENOM" id="CLU_134269_2_1_0"/>
<gene>
    <name evidence="2" type="ORF">U14_01504</name>
</gene>
<sequence>MAFFDMTTIPARALVQGISMKAVYGEQLMLMVVDLEAGAVLPAHHHHHEQMGMVLEGELHFTIGEETKICSAGDTYLIPSNVIHSVTVSKAGPAKVLDVFNPPREDYK</sequence>
<reference evidence="2" key="1">
    <citation type="journal article" date="2015" name="PeerJ">
        <title>First genomic representation of candidate bacterial phylum KSB3 points to enhanced environmental sensing as a trigger of wastewater bulking.</title>
        <authorList>
            <person name="Sekiguchi Y."/>
            <person name="Ohashi A."/>
            <person name="Parks D.H."/>
            <person name="Yamauchi T."/>
            <person name="Tyson G.W."/>
            <person name="Hugenholtz P."/>
        </authorList>
    </citation>
    <scope>NUCLEOTIDE SEQUENCE [LARGE SCALE GENOMIC DNA]</scope>
</reference>
<accession>A0A0S6VVU1</accession>
<evidence type="ECO:0000313" key="3">
    <source>
        <dbReference type="Proteomes" id="UP000030700"/>
    </source>
</evidence>
<dbReference type="InterPro" id="IPR011051">
    <property type="entry name" value="RmlC_Cupin_sf"/>
</dbReference>
<organism evidence="2">
    <name type="scientific">Candidatus Moduliflexus flocculans</name>
    <dbReference type="NCBI Taxonomy" id="1499966"/>
    <lineage>
        <taxon>Bacteria</taxon>
        <taxon>Candidatus Moduliflexota</taxon>
        <taxon>Candidatus Moduliflexia</taxon>
        <taxon>Candidatus Moduliflexales</taxon>
        <taxon>Candidatus Moduliflexaceae</taxon>
    </lineage>
</organism>
<dbReference type="InterPro" id="IPR013096">
    <property type="entry name" value="Cupin_2"/>
</dbReference>
<dbReference type="Proteomes" id="UP000030700">
    <property type="component" value="Unassembled WGS sequence"/>
</dbReference>
<proteinExistence type="predicted"/>
<dbReference type="InterPro" id="IPR025499">
    <property type="entry name" value="KdgF"/>
</dbReference>
<keyword evidence="3" id="KW-1185">Reference proteome</keyword>
<dbReference type="InterPro" id="IPR014710">
    <property type="entry name" value="RmlC-like_jellyroll"/>
</dbReference>
<dbReference type="CDD" id="cd02238">
    <property type="entry name" value="cupin_KdgF"/>
    <property type="match status" value="1"/>
</dbReference>
<dbReference type="InterPro" id="IPR052535">
    <property type="entry name" value="Bacilysin_H2HPP_isomerase"/>
</dbReference>
<dbReference type="PANTHER" id="PTHR40112">
    <property type="entry name" value="H2HPP ISOMERASE"/>
    <property type="match status" value="1"/>
</dbReference>
<dbReference type="Gene3D" id="2.60.120.10">
    <property type="entry name" value="Jelly Rolls"/>
    <property type="match status" value="1"/>
</dbReference>
<protein>
    <submittedName>
        <fullName evidence="2">Possible pectin degradation protein</fullName>
    </submittedName>
</protein>
<dbReference type="Pfam" id="PF07883">
    <property type="entry name" value="Cupin_2"/>
    <property type="match status" value="1"/>
</dbReference>
<evidence type="ECO:0000313" key="2">
    <source>
        <dbReference type="EMBL" id="GAK50276.1"/>
    </source>
</evidence>
<dbReference type="AlphaFoldDB" id="A0A0S6VVU1"/>
<dbReference type="EMBL" id="DF820456">
    <property type="protein sequence ID" value="GAK50276.1"/>
    <property type="molecule type" value="Genomic_DNA"/>
</dbReference>
<name>A0A0S6VVU1_9BACT</name>
<evidence type="ECO:0000259" key="1">
    <source>
        <dbReference type="Pfam" id="PF07883"/>
    </source>
</evidence>
<feature type="domain" description="Cupin type-2" evidence="1">
    <location>
        <begin position="32"/>
        <end position="100"/>
    </location>
</feature>
<dbReference type="PIRSF" id="PIRSF029883">
    <property type="entry name" value="KdgF"/>
    <property type="match status" value="1"/>
</dbReference>
<dbReference type="PANTHER" id="PTHR40112:SF1">
    <property type="entry name" value="H2HPP ISOMERASE"/>
    <property type="match status" value="1"/>
</dbReference>